<feature type="binding site" evidence="7">
    <location>
        <position position="141"/>
    </location>
    <ligand>
        <name>Fe cation</name>
        <dbReference type="ChEBI" id="CHEBI:24875"/>
        <note>catalytic</note>
    </ligand>
</feature>
<evidence type="ECO:0000256" key="3">
    <source>
        <dbReference type="ARBA" id="ARBA00022964"/>
    </source>
</evidence>
<evidence type="ECO:0000256" key="7">
    <source>
        <dbReference type="PIRSR" id="PIRSR610300-51"/>
    </source>
</evidence>
<protein>
    <recommendedName>
        <fullName evidence="10">Cysteine dioxygenase</fullName>
    </recommendedName>
</protein>
<evidence type="ECO:0000256" key="1">
    <source>
        <dbReference type="ARBA" id="ARBA00006622"/>
    </source>
</evidence>
<proteinExistence type="inferred from homology"/>
<keyword evidence="4" id="KW-0560">Oxidoreductase</keyword>
<dbReference type="InterPro" id="IPR010300">
    <property type="entry name" value="CDO_1"/>
</dbReference>
<feature type="binding site" evidence="7">
    <location>
        <position position="90"/>
    </location>
    <ligand>
        <name>Fe cation</name>
        <dbReference type="ChEBI" id="CHEBI:24875"/>
        <note>catalytic</note>
    </ligand>
</feature>
<dbReference type="GO" id="GO:0016702">
    <property type="term" value="F:oxidoreductase activity, acting on single donors with incorporation of molecular oxygen, incorporation of two atoms of oxygen"/>
    <property type="evidence" value="ECO:0007669"/>
    <property type="project" value="InterPro"/>
</dbReference>
<name>A0A1W0CML9_9NEIS</name>
<comment type="similarity">
    <text evidence="1">Belongs to the cysteine dioxygenase family.</text>
</comment>
<gene>
    <name evidence="8" type="ORF">B0T45_16375</name>
</gene>
<dbReference type="SUPFAM" id="SSF51182">
    <property type="entry name" value="RmlC-like cupins"/>
    <property type="match status" value="1"/>
</dbReference>
<evidence type="ECO:0000313" key="8">
    <source>
        <dbReference type="EMBL" id="OQS36065.1"/>
    </source>
</evidence>
<keyword evidence="5 7" id="KW-0408">Iron</keyword>
<dbReference type="CDD" id="cd10548">
    <property type="entry name" value="cupin_CDO"/>
    <property type="match status" value="1"/>
</dbReference>
<dbReference type="GO" id="GO:0008198">
    <property type="term" value="F:ferrous iron binding"/>
    <property type="evidence" value="ECO:0007669"/>
    <property type="project" value="TreeGrafter"/>
</dbReference>
<dbReference type="PANTHER" id="PTHR12918">
    <property type="entry name" value="CYSTEINE DIOXYGENASE"/>
    <property type="match status" value="1"/>
</dbReference>
<sequence length="189" mass="21685">MNDTLCAAAQSSFALSPSLTASLRQLDAYQANLNIEQIQRFHDSLQLSPDDLLPFRQFSDERYRRNQIYLSPWCELLLLCWRSTQRSRIHNHRGSLCGLRVLQGTATETVFERTDHGLVYAVESHRLESGSLTINSHLDIHQISNLQPYGDDLVTLHLYSPPLRKMELFSLESPQVELPGDSISWVYEI</sequence>
<evidence type="ECO:0000256" key="6">
    <source>
        <dbReference type="PIRSR" id="PIRSR610300-50"/>
    </source>
</evidence>
<keyword evidence="6" id="KW-0883">Thioether bond</keyword>
<accession>A0A1W0CML9</accession>
<evidence type="ECO:0000256" key="2">
    <source>
        <dbReference type="ARBA" id="ARBA00022723"/>
    </source>
</evidence>
<dbReference type="Proteomes" id="UP000192721">
    <property type="component" value="Unassembled WGS sequence"/>
</dbReference>
<keyword evidence="2 7" id="KW-0479">Metal-binding</keyword>
<evidence type="ECO:0008006" key="10">
    <source>
        <dbReference type="Google" id="ProtNLM"/>
    </source>
</evidence>
<organism evidence="8 9">
    <name type="scientific">Chromobacterium haemolyticum</name>
    <dbReference type="NCBI Taxonomy" id="394935"/>
    <lineage>
        <taxon>Bacteria</taxon>
        <taxon>Pseudomonadati</taxon>
        <taxon>Pseudomonadota</taxon>
        <taxon>Betaproteobacteria</taxon>
        <taxon>Neisseriales</taxon>
        <taxon>Chromobacteriaceae</taxon>
        <taxon>Chromobacterium</taxon>
    </lineage>
</organism>
<dbReference type="InterPro" id="IPR014710">
    <property type="entry name" value="RmlC-like_jellyroll"/>
</dbReference>
<feature type="binding site" evidence="7">
    <location>
        <position position="92"/>
    </location>
    <ligand>
        <name>Fe cation</name>
        <dbReference type="ChEBI" id="CHEBI:24875"/>
        <note>catalytic</note>
    </ligand>
</feature>
<reference evidence="8 9" key="1">
    <citation type="submission" date="2017-02" db="EMBL/GenBank/DDBJ databases">
        <title>Chromobacterium haemolyticum H5244.</title>
        <authorList>
            <person name="Gulvik C.A."/>
        </authorList>
    </citation>
    <scope>NUCLEOTIDE SEQUENCE [LARGE SCALE GENOMIC DNA]</scope>
    <source>
        <strain evidence="8 9">H5244</strain>
    </source>
</reference>
<dbReference type="Gene3D" id="2.60.120.10">
    <property type="entry name" value="Jelly Rolls"/>
    <property type="match status" value="1"/>
</dbReference>
<dbReference type="AlphaFoldDB" id="A0A1W0CML9"/>
<keyword evidence="3" id="KW-0223">Dioxygenase</keyword>
<dbReference type="PANTHER" id="PTHR12918:SF1">
    <property type="entry name" value="CYSTEINE DIOXYGENASE TYPE 1"/>
    <property type="match status" value="1"/>
</dbReference>
<evidence type="ECO:0000313" key="9">
    <source>
        <dbReference type="Proteomes" id="UP000192721"/>
    </source>
</evidence>
<evidence type="ECO:0000256" key="5">
    <source>
        <dbReference type="ARBA" id="ARBA00023004"/>
    </source>
</evidence>
<dbReference type="EMBL" id="MUKV01000024">
    <property type="protein sequence ID" value="OQS36065.1"/>
    <property type="molecule type" value="Genomic_DNA"/>
</dbReference>
<dbReference type="Pfam" id="PF05995">
    <property type="entry name" value="CDO_I"/>
    <property type="match status" value="1"/>
</dbReference>
<feature type="cross-link" description="3'-(S-cysteinyl)-tyrosine (Cys-Tyr)" evidence="6">
    <location>
        <begin position="97"/>
        <end position="159"/>
    </location>
</feature>
<comment type="caution">
    <text evidence="8">The sequence shown here is derived from an EMBL/GenBank/DDBJ whole genome shotgun (WGS) entry which is preliminary data.</text>
</comment>
<dbReference type="RefSeq" id="WP_081556211.1">
    <property type="nucleotide sequence ID" value="NZ_MUKV01000024.1"/>
</dbReference>
<evidence type="ECO:0000256" key="4">
    <source>
        <dbReference type="ARBA" id="ARBA00023002"/>
    </source>
</evidence>
<dbReference type="InterPro" id="IPR011051">
    <property type="entry name" value="RmlC_Cupin_sf"/>
</dbReference>